<dbReference type="AlphaFoldDB" id="A0A2A5T361"/>
<name>A0A2A5T361_9GAMM</name>
<dbReference type="Proteomes" id="UP000219020">
    <property type="component" value="Unassembled WGS sequence"/>
</dbReference>
<protein>
    <submittedName>
        <fullName evidence="1">CRISPR-associated protein, Csy1 family</fullName>
    </submittedName>
</protein>
<proteinExistence type="predicted"/>
<evidence type="ECO:0000313" key="1">
    <source>
        <dbReference type="EMBL" id="PCS22597.1"/>
    </source>
</evidence>
<gene>
    <name evidence="1" type="ORF">BTN49_1823</name>
</gene>
<dbReference type="GeneID" id="66951809"/>
<keyword evidence="2" id="KW-1185">Reference proteome</keyword>
<accession>A0A2A5T361</accession>
<reference evidence="2" key="1">
    <citation type="submission" date="2017-04" db="EMBL/GenBank/DDBJ databases">
        <title>Genome evolution of the luminous symbionts of deep sea anglerfish.</title>
        <authorList>
            <person name="Hendry T.A."/>
        </authorList>
    </citation>
    <scope>NUCLEOTIDE SEQUENCE [LARGE SCALE GENOMIC DNA]</scope>
</reference>
<dbReference type="RefSeq" id="WP_097356582.1">
    <property type="nucleotide sequence ID" value="NZ_CAWNJE010000011.1"/>
</dbReference>
<comment type="caution">
    <text evidence="1">The sequence shown here is derived from an EMBL/GenBank/DDBJ whole genome shotgun (WGS) entry which is preliminary data.</text>
</comment>
<dbReference type="Pfam" id="PF09611">
    <property type="entry name" value="Cas_Csy1"/>
    <property type="match status" value="1"/>
</dbReference>
<evidence type="ECO:0000313" key="2">
    <source>
        <dbReference type="Proteomes" id="UP000219020"/>
    </source>
</evidence>
<sequence length="258" mass="28294">MPTTLTKQIEQYIADKRAVEVDALEKECDKEKAKITSAEDADIFDANLAAKVAKLEFDFTVTHWVDSAANRAEKISMATHAIKFSHSAAKGSSVWAENLGSNPRYVDIFSIDNPAVDAVGPVDKIYVARLLQLKDDTGKSLLAYLQEDSIEPLSSLSKTPEQLQQWHYGLKQALQSTAPSSHTLAKQVYFPVAQGEYHLLAPMYSSSFSQALYSEINPSSFSQEMKAGRDAKKANMPCKSLLVRTPISPSPSGVALTH</sequence>
<organism evidence="1 2">
    <name type="scientific">Candidatus Enterovibrio escicola</name>
    <dbReference type="NCBI Taxonomy" id="1927127"/>
    <lineage>
        <taxon>Bacteria</taxon>
        <taxon>Pseudomonadati</taxon>
        <taxon>Pseudomonadota</taxon>
        <taxon>Gammaproteobacteria</taxon>
        <taxon>Vibrionales</taxon>
        <taxon>Vibrionaceae</taxon>
        <taxon>Enterovibrio</taxon>
    </lineage>
</organism>
<dbReference type="InterPro" id="IPR013397">
    <property type="entry name" value="CRISPR-assoc_prot_Csy1"/>
</dbReference>
<dbReference type="EMBL" id="NBYY01000016">
    <property type="protein sequence ID" value="PCS22597.1"/>
    <property type="molecule type" value="Genomic_DNA"/>
</dbReference>